<dbReference type="Gene3D" id="3.20.20.80">
    <property type="entry name" value="Glycosidases"/>
    <property type="match status" value="1"/>
</dbReference>
<dbReference type="EMBL" id="JBHTAJ010000049">
    <property type="protein sequence ID" value="MFC7182583.1"/>
    <property type="molecule type" value="Genomic_DNA"/>
</dbReference>
<gene>
    <name evidence="1" type="ORF">ACFQMG_23830</name>
</gene>
<keyword evidence="2" id="KW-1185">Reference proteome</keyword>
<organism evidence="1 2">
    <name type="scientific">Kitasatospora paranensis</name>
    <dbReference type="NCBI Taxonomy" id="258053"/>
    <lineage>
        <taxon>Bacteria</taxon>
        <taxon>Bacillati</taxon>
        <taxon>Actinomycetota</taxon>
        <taxon>Actinomycetes</taxon>
        <taxon>Kitasatosporales</taxon>
        <taxon>Streptomycetaceae</taxon>
        <taxon>Kitasatospora</taxon>
    </lineage>
</organism>
<evidence type="ECO:0008006" key="3">
    <source>
        <dbReference type="Google" id="ProtNLM"/>
    </source>
</evidence>
<accession>A0ABW2FZ78</accession>
<name>A0ABW2FZ78_9ACTN</name>
<evidence type="ECO:0000313" key="1">
    <source>
        <dbReference type="EMBL" id="MFC7182583.1"/>
    </source>
</evidence>
<protein>
    <recommendedName>
        <fullName evidence="3">GH18 domain-containing protein</fullName>
    </recommendedName>
</protein>
<dbReference type="InterPro" id="IPR017853">
    <property type="entry name" value="GH"/>
</dbReference>
<comment type="caution">
    <text evidence="1">The sequence shown here is derived from an EMBL/GenBank/DDBJ whole genome shotgun (WGS) entry which is preliminary data.</text>
</comment>
<proteinExistence type="predicted"/>
<dbReference type="Proteomes" id="UP001596435">
    <property type="component" value="Unassembled WGS sequence"/>
</dbReference>
<reference evidence="2" key="1">
    <citation type="journal article" date="2019" name="Int. J. Syst. Evol. Microbiol.">
        <title>The Global Catalogue of Microorganisms (GCM) 10K type strain sequencing project: providing services to taxonomists for standard genome sequencing and annotation.</title>
        <authorList>
            <consortium name="The Broad Institute Genomics Platform"/>
            <consortium name="The Broad Institute Genome Sequencing Center for Infectious Disease"/>
            <person name="Wu L."/>
            <person name="Ma J."/>
        </authorList>
    </citation>
    <scope>NUCLEOTIDE SEQUENCE [LARGE SCALE GENOMIC DNA]</scope>
    <source>
        <strain evidence="2">CGMCC 1.12859</strain>
    </source>
</reference>
<dbReference type="RefSeq" id="WP_345708320.1">
    <property type="nucleotide sequence ID" value="NZ_BAABKV010000001.1"/>
</dbReference>
<evidence type="ECO:0000313" key="2">
    <source>
        <dbReference type="Proteomes" id="UP001596435"/>
    </source>
</evidence>
<dbReference type="SUPFAM" id="SSF51445">
    <property type="entry name" value="(Trans)glycosidases"/>
    <property type="match status" value="1"/>
</dbReference>
<sequence length="360" mass="37982">MRFRRIGAAGLRARWRGLRGRWRGLPVRRPAVRAAAAVLAAAVVAALLAVAGCAAALRLEYAGDPSAEARTRGRDAVWLGHAWVDGRRGEADLTALAARLDGTGVHDLYVHTGPLEHDGSLRAGLAPRAARFVADVHRRLPGIRVQAWLGDEVEPEKDALDLDRADVRERVAGSARQTLALGFDGVHLDLEPVRSGSAGFLALLDGVHAVTAAAGVPLSVAAPQIDPLPGLHRVGVVAAGHGKWWSQAYFGRVAARVEQIAVMTYDTAMPVEALYGGYVAQQTGLALAATPAGVDLLIGLPAYREDTFSHRGSAETVAAAVRGARLALGGRDRQAFGLALYVDYTATPADWAAYRGGWCA</sequence>